<dbReference type="Pfam" id="PF13855">
    <property type="entry name" value="LRR_8"/>
    <property type="match status" value="2"/>
</dbReference>
<dbReference type="Pfam" id="PF00069">
    <property type="entry name" value="Pkinase"/>
    <property type="match status" value="1"/>
</dbReference>
<sequence>MDLILNTLEELKSGALQGCTRLQLVEALTDFPKEIYTLANTLEILDLSNNQLSNLPDDFHTLKNLKRLFLSFNQFKHIPKVLKQCPNLIMVAFKGNQICEFAEHSLPRNIEWLILTDNQIKALPESFGEYSKLKKLALAGNQLTALPESMSACHELELVRLSANRLSHIDNWLLELPKLAWLAFSGNDFNRSDSLESEQFSEIGLDELDVKQQIGQGASGFIHLAQWQQRPIALKLFKGNITSDGYPLDELNCCLQANEHPNLIKALGYINEPSQLGLVMELIGEGFRNLGLPPSFDTCTRDTFENGCQYSPEFVLKVVKQMSSTLAHLHKNHVSHGDIYAHNSMINDNADLLFGDFGAATDLSKLVPYQQQCMHGIEIRALGYFIEDLLTVVSNENAITEQLAAIATDCLRVEAIERPSFSEVLNRL</sequence>
<dbReference type="RefSeq" id="WP_143104553.1">
    <property type="nucleotide sequence ID" value="NZ_FPAZ01000001.1"/>
</dbReference>
<keyword evidence="1" id="KW-0433">Leucine-rich repeat</keyword>
<dbReference type="SMART" id="SM00364">
    <property type="entry name" value="LRR_BAC"/>
    <property type="match status" value="4"/>
</dbReference>
<dbReference type="Gene3D" id="1.10.510.10">
    <property type="entry name" value="Transferase(Phosphotransferase) domain 1"/>
    <property type="match status" value="1"/>
</dbReference>
<dbReference type="PANTHER" id="PTHR48051">
    <property type="match status" value="1"/>
</dbReference>
<dbReference type="SMART" id="SM00369">
    <property type="entry name" value="LRR_TYP"/>
    <property type="match status" value="5"/>
</dbReference>
<name>A0ABY1GA15_9GAMM</name>
<protein>
    <submittedName>
        <fullName evidence="5">Leucine rich repeat-containing protein</fullName>
    </submittedName>
</protein>
<keyword evidence="6" id="KW-1185">Reference proteome</keyword>
<comment type="caution">
    <text evidence="5">The sequence shown here is derived from an EMBL/GenBank/DDBJ whole genome shotgun (WGS) entry which is preliminary data.</text>
</comment>
<evidence type="ECO:0000313" key="5">
    <source>
        <dbReference type="EMBL" id="SFT34127.1"/>
    </source>
</evidence>
<feature type="binding site" evidence="3">
    <location>
        <position position="235"/>
    </location>
    <ligand>
        <name>ATP</name>
        <dbReference type="ChEBI" id="CHEBI:30616"/>
    </ligand>
</feature>
<dbReference type="InterPro" id="IPR017441">
    <property type="entry name" value="Protein_kinase_ATP_BS"/>
</dbReference>
<proteinExistence type="predicted"/>
<dbReference type="InterPro" id="IPR001611">
    <property type="entry name" value="Leu-rich_rpt"/>
</dbReference>
<dbReference type="InterPro" id="IPR032675">
    <property type="entry name" value="LRR_dom_sf"/>
</dbReference>
<keyword evidence="3" id="KW-0067">ATP-binding</keyword>
<dbReference type="Gene3D" id="3.30.200.20">
    <property type="entry name" value="Phosphorylase Kinase, domain 1"/>
    <property type="match status" value="1"/>
</dbReference>
<dbReference type="PANTHER" id="PTHR48051:SF1">
    <property type="entry name" value="RAS SUPPRESSOR PROTEIN 1"/>
    <property type="match status" value="1"/>
</dbReference>
<dbReference type="InterPro" id="IPR003591">
    <property type="entry name" value="Leu-rich_rpt_typical-subtyp"/>
</dbReference>
<feature type="domain" description="Protein kinase" evidence="4">
    <location>
        <begin position="208"/>
        <end position="428"/>
    </location>
</feature>
<organism evidence="5 6">
    <name type="scientific">Pseudoalteromonas lipolytica</name>
    <dbReference type="NCBI Taxonomy" id="570156"/>
    <lineage>
        <taxon>Bacteria</taxon>
        <taxon>Pseudomonadati</taxon>
        <taxon>Pseudomonadota</taxon>
        <taxon>Gammaproteobacteria</taxon>
        <taxon>Alteromonadales</taxon>
        <taxon>Pseudoalteromonadaceae</taxon>
        <taxon>Pseudoalteromonas</taxon>
    </lineage>
</organism>
<dbReference type="SUPFAM" id="SSF52058">
    <property type="entry name" value="L domain-like"/>
    <property type="match status" value="1"/>
</dbReference>
<accession>A0ABY1GA15</accession>
<dbReference type="PROSITE" id="PS00107">
    <property type="entry name" value="PROTEIN_KINASE_ATP"/>
    <property type="match status" value="1"/>
</dbReference>
<gene>
    <name evidence="5" type="ORF">SAMN04487854_101199</name>
</gene>
<evidence type="ECO:0000256" key="1">
    <source>
        <dbReference type="ARBA" id="ARBA00022614"/>
    </source>
</evidence>
<dbReference type="EMBL" id="FPAZ01000001">
    <property type="protein sequence ID" value="SFT34127.1"/>
    <property type="molecule type" value="Genomic_DNA"/>
</dbReference>
<reference evidence="5 6" key="1">
    <citation type="submission" date="2016-10" db="EMBL/GenBank/DDBJ databases">
        <authorList>
            <person name="Varghese N."/>
            <person name="Submissions S."/>
        </authorList>
    </citation>
    <scope>NUCLEOTIDE SEQUENCE [LARGE SCALE GENOMIC DNA]</scope>
    <source>
        <strain evidence="5 6">CGMCC 1.8499</strain>
    </source>
</reference>
<dbReference type="Proteomes" id="UP000183805">
    <property type="component" value="Unassembled WGS sequence"/>
</dbReference>
<evidence type="ECO:0000313" key="6">
    <source>
        <dbReference type="Proteomes" id="UP000183805"/>
    </source>
</evidence>
<dbReference type="PROSITE" id="PS50011">
    <property type="entry name" value="PROTEIN_KINASE_DOM"/>
    <property type="match status" value="1"/>
</dbReference>
<dbReference type="SUPFAM" id="SSF56112">
    <property type="entry name" value="Protein kinase-like (PK-like)"/>
    <property type="match status" value="1"/>
</dbReference>
<dbReference type="Gene3D" id="3.80.10.10">
    <property type="entry name" value="Ribonuclease Inhibitor"/>
    <property type="match status" value="2"/>
</dbReference>
<keyword evidence="2" id="KW-0677">Repeat</keyword>
<evidence type="ECO:0000259" key="4">
    <source>
        <dbReference type="PROSITE" id="PS50011"/>
    </source>
</evidence>
<dbReference type="InterPro" id="IPR000719">
    <property type="entry name" value="Prot_kinase_dom"/>
</dbReference>
<dbReference type="InterPro" id="IPR050216">
    <property type="entry name" value="LRR_domain-containing"/>
</dbReference>
<dbReference type="InterPro" id="IPR011009">
    <property type="entry name" value="Kinase-like_dom_sf"/>
</dbReference>
<keyword evidence="3" id="KW-0547">Nucleotide-binding</keyword>
<dbReference type="PROSITE" id="PS51450">
    <property type="entry name" value="LRR"/>
    <property type="match status" value="2"/>
</dbReference>
<evidence type="ECO:0000256" key="3">
    <source>
        <dbReference type="PROSITE-ProRule" id="PRU10141"/>
    </source>
</evidence>
<evidence type="ECO:0000256" key="2">
    <source>
        <dbReference type="ARBA" id="ARBA00022737"/>
    </source>
</evidence>